<evidence type="ECO:0000256" key="13">
    <source>
        <dbReference type="ARBA" id="ARBA00023125"/>
    </source>
</evidence>
<dbReference type="InterPro" id="IPR043128">
    <property type="entry name" value="Rev_trsase/Diguanyl_cyclase"/>
</dbReference>
<dbReference type="PANTHER" id="PTHR11076:SF33">
    <property type="entry name" value="DNA POLYMERASE KAPPA"/>
    <property type="match status" value="1"/>
</dbReference>
<keyword evidence="5 16" id="KW-0963">Cytoplasm</keyword>
<keyword evidence="10 16" id="KW-0227">DNA damage</keyword>
<evidence type="ECO:0000256" key="6">
    <source>
        <dbReference type="ARBA" id="ARBA00022679"/>
    </source>
</evidence>
<evidence type="ECO:0000256" key="9">
    <source>
        <dbReference type="ARBA" id="ARBA00022723"/>
    </source>
</evidence>
<keyword evidence="8 16" id="KW-0235">DNA replication</keyword>
<name>A0A9D1L058_9FIRM</name>
<reference evidence="18" key="2">
    <citation type="journal article" date="2021" name="PeerJ">
        <title>Extensive microbial diversity within the chicken gut microbiome revealed by metagenomics and culture.</title>
        <authorList>
            <person name="Gilroy R."/>
            <person name="Ravi A."/>
            <person name="Getino M."/>
            <person name="Pursley I."/>
            <person name="Horton D.L."/>
            <person name="Alikhan N.F."/>
            <person name="Baker D."/>
            <person name="Gharbi K."/>
            <person name="Hall N."/>
            <person name="Watson M."/>
            <person name="Adriaenssens E.M."/>
            <person name="Foster-Nyarko E."/>
            <person name="Jarju S."/>
            <person name="Secka A."/>
            <person name="Antonio M."/>
            <person name="Oren A."/>
            <person name="Chaudhuri R.R."/>
            <person name="La Ragione R."/>
            <person name="Hildebrand F."/>
            <person name="Pallen M.J."/>
        </authorList>
    </citation>
    <scope>NUCLEOTIDE SEQUENCE</scope>
    <source>
        <strain evidence="18">CHK195-11698</strain>
    </source>
</reference>
<protein>
    <recommendedName>
        <fullName evidence="16">DNA polymerase IV</fullName>
        <shortName evidence="16">Pol IV</shortName>
        <ecNumber evidence="16">2.7.7.7</ecNumber>
    </recommendedName>
</protein>
<dbReference type="GO" id="GO:0003684">
    <property type="term" value="F:damaged DNA binding"/>
    <property type="evidence" value="ECO:0007669"/>
    <property type="project" value="InterPro"/>
</dbReference>
<evidence type="ECO:0000256" key="12">
    <source>
        <dbReference type="ARBA" id="ARBA00022932"/>
    </source>
</evidence>
<evidence type="ECO:0000256" key="14">
    <source>
        <dbReference type="ARBA" id="ARBA00023204"/>
    </source>
</evidence>
<evidence type="ECO:0000256" key="4">
    <source>
        <dbReference type="ARBA" id="ARBA00022457"/>
    </source>
</evidence>
<feature type="binding site" evidence="16">
    <location>
        <position position="8"/>
    </location>
    <ligand>
        <name>Mg(2+)</name>
        <dbReference type="ChEBI" id="CHEBI:18420"/>
    </ligand>
</feature>
<evidence type="ECO:0000313" key="18">
    <source>
        <dbReference type="EMBL" id="HIU14293.1"/>
    </source>
</evidence>
<dbReference type="InterPro" id="IPR043502">
    <property type="entry name" value="DNA/RNA_pol_sf"/>
</dbReference>
<keyword evidence="13 16" id="KW-0238">DNA-binding</keyword>
<dbReference type="SUPFAM" id="SSF56672">
    <property type="entry name" value="DNA/RNA polymerases"/>
    <property type="match status" value="1"/>
</dbReference>
<keyword evidence="14 16" id="KW-0234">DNA repair</keyword>
<comment type="subcellular location">
    <subcellularLocation>
        <location evidence="1 16">Cytoplasm</location>
    </subcellularLocation>
</comment>
<dbReference type="GO" id="GO:0006261">
    <property type="term" value="P:DNA-templated DNA replication"/>
    <property type="evidence" value="ECO:0007669"/>
    <property type="project" value="UniProtKB-UniRule"/>
</dbReference>
<dbReference type="EMBL" id="DVMJ01000080">
    <property type="protein sequence ID" value="HIU14293.1"/>
    <property type="molecule type" value="Genomic_DNA"/>
</dbReference>
<dbReference type="NCBIfam" id="NF002492">
    <property type="entry name" value="PRK01810.1"/>
    <property type="match status" value="1"/>
</dbReference>
<dbReference type="InterPro" id="IPR017961">
    <property type="entry name" value="DNA_pol_Y-fam_little_finger"/>
</dbReference>
<dbReference type="SUPFAM" id="SSF100879">
    <property type="entry name" value="Lesion bypass DNA polymerase (Y-family), little finger domain"/>
    <property type="match status" value="1"/>
</dbReference>
<evidence type="ECO:0000313" key="19">
    <source>
        <dbReference type="Proteomes" id="UP000824175"/>
    </source>
</evidence>
<dbReference type="Gene3D" id="3.30.1490.100">
    <property type="entry name" value="DNA polymerase, Y-family, little finger domain"/>
    <property type="match status" value="1"/>
</dbReference>
<dbReference type="Pfam" id="PF11799">
    <property type="entry name" value="IMS_C"/>
    <property type="match status" value="1"/>
</dbReference>
<evidence type="ECO:0000256" key="7">
    <source>
        <dbReference type="ARBA" id="ARBA00022695"/>
    </source>
</evidence>
<evidence type="ECO:0000256" key="8">
    <source>
        <dbReference type="ARBA" id="ARBA00022705"/>
    </source>
</evidence>
<dbReference type="AlphaFoldDB" id="A0A9D1L058"/>
<evidence type="ECO:0000256" key="16">
    <source>
        <dbReference type="HAMAP-Rule" id="MF_01113"/>
    </source>
</evidence>
<evidence type="ECO:0000256" key="10">
    <source>
        <dbReference type="ARBA" id="ARBA00022763"/>
    </source>
</evidence>
<dbReference type="GO" id="GO:0000287">
    <property type="term" value="F:magnesium ion binding"/>
    <property type="evidence" value="ECO:0007669"/>
    <property type="project" value="UniProtKB-UniRule"/>
</dbReference>
<comment type="function">
    <text evidence="16">Poorly processive, error-prone DNA polymerase involved in untargeted mutagenesis. Copies undamaged DNA at stalled replication forks, which arise in vivo from mismatched or misaligned primer ends. These misaligned primers can be extended by PolIV. Exhibits no 3'-5' exonuclease (proofreading) activity. May be involved in translesional synthesis, in conjunction with the beta clamp from PolIII.</text>
</comment>
<dbReference type="Pfam" id="PF00817">
    <property type="entry name" value="IMS"/>
    <property type="match status" value="1"/>
</dbReference>
<comment type="similarity">
    <text evidence="2 16">Belongs to the DNA polymerase type-Y family.</text>
</comment>
<evidence type="ECO:0000259" key="17">
    <source>
        <dbReference type="PROSITE" id="PS50173"/>
    </source>
</evidence>
<comment type="subunit">
    <text evidence="3 16">Monomer.</text>
</comment>
<dbReference type="FunFam" id="3.30.1490.100:FF:000004">
    <property type="entry name" value="DNA polymerase IV"/>
    <property type="match status" value="1"/>
</dbReference>
<dbReference type="GO" id="GO:0006281">
    <property type="term" value="P:DNA repair"/>
    <property type="evidence" value="ECO:0007669"/>
    <property type="project" value="UniProtKB-UniRule"/>
</dbReference>
<dbReference type="Gene3D" id="3.30.70.270">
    <property type="match status" value="1"/>
</dbReference>
<feature type="domain" description="UmuC" evidence="17">
    <location>
        <begin position="4"/>
        <end position="184"/>
    </location>
</feature>
<dbReference type="InterPro" id="IPR036775">
    <property type="entry name" value="DNA_pol_Y-fam_lit_finger_sf"/>
</dbReference>
<keyword evidence="9 16" id="KW-0479">Metal-binding</keyword>
<keyword evidence="12 16" id="KW-0239">DNA-directed DNA polymerase</keyword>
<sequence>MQIIFHIDMNAFFASCELTVHPEYKGKPLVVAGKSRRGIITTASYEARQYGIHSAMPTYQAKEKCPSLIIVEPHFELYRKISQAFFEIIATYSPIYEVASIDECYVDMTQIITDYPGLEETAKQIQQQVLEELGISCSIGIAPNKFLAKMASDMKKPMGITLLTRRHLKEKLWPLPIGEMYGIGKKTAPKLVELGIKTIGDLAKYENYDKAHLILGKNTLVYYQRANGKDYRKVDASKHQLKSVGHSTTLANDSSDEEQLKTILRQLAQKVSQRAMNQQLVGQQVSLTLKYTRFSSNVRSIKVDHYFNDYETLISYALMLFDEHYDGRPIRLLGISLNQTTPLKQRTEQLSLFTWQQHASTSPKHTTDDLVRQLNQKHHLHLIKASDLKKDT</sequence>
<evidence type="ECO:0000256" key="3">
    <source>
        <dbReference type="ARBA" id="ARBA00011245"/>
    </source>
</evidence>
<comment type="caution">
    <text evidence="18">The sequence shown here is derived from an EMBL/GenBank/DDBJ whole genome shotgun (WGS) entry which is preliminary data.</text>
</comment>
<reference evidence="18" key="1">
    <citation type="submission" date="2020-10" db="EMBL/GenBank/DDBJ databases">
        <authorList>
            <person name="Gilroy R."/>
        </authorList>
    </citation>
    <scope>NUCLEOTIDE SEQUENCE</scope>
    <source>
        <strain evidence="18">CHK195-11698</strain>
    </source>
</reference>
<dbReference type="InterPro" id="IPR024728">
    <property type="entry name" value="PolY_HhH_motif"/>
</dbReference>
<keyword evidence="4 16" id="KW-0515">Mutator protein</keyword>
<dbReference type="HAMAP" id="MF_01113">
    <property type="entry name" value="DNApol_IV"/>
    <property type="match status" value="1"/>
</dbReference>
<proteinExistence type="inferred from homology"/>
<keyword evidence="11 16" id="KW-0460">Magnesium</keyword>
<evidence type="ECO:0000256" key="1">
    <source>
        <dbReference type="ARBA" id="ARBA00004496"/>
    </source>
</evidence>
<comment type="catalytic activity">
    <reaction evidence="15 16">
        <text>DNA(n) + a 2'-deoxyribonucleoside 5'-triphosphate = DNA(n+1) + diphosphate</text>
        <dbReference type="Rhea" id="RHEA:22508"/>
        <dbReference type="Rhea" id="RHEA-COMP:17339"/>
        <dbReference type="Rhea" id="RHEA-COMP:17340"/>
        <dbReference type="ChEBI" id="CHEBI:33019"/>
        <dbReference type="ChEBI" id="CHEBI:61560"/>
        <dbReference type="ChEBI" id="CHEBI:173112"/>
        <dbReference type="EC" id="2.7.7.7"/>
    </reaction>
</comment>
<dbReference type="CDD" id="cd03586">
    <property type="entry name" value="PolY_Pol_IV_kappa"/>
    <property type="match status" value="1"/>
</dbReference>
<keyword evidence="6 16" id="KW-0808">Transferase</keyword>
<dbReference type="NCBIfam" id="NF002677">
    <property type="entry name" value="PRK02406.1"/>
    <property type="match status" value="1"/>
</dbReference>
<dbReference type="Gene3D" id="3.40.1170.60">
    <property type="match status" value="1"/>
</dbReference>
<keyword evidence="7 16" id="KW-0548">Nucleotidyltransferase</keyword>
<comment type="cofactor">
    <cofactor evidence="16">
        <name>Mg(2+)</name>
        <dbReference type="ChEBI" id="CHEBI:18420"/>
    </cofactor>
    <text evidence="16">Binds 2 magnesium ions per subunit.</text>
</comment>
<dbReference type="GO" id="GO:0005829">
    <property type="term" value="C:cytosol"/>
    <property type="evidence" value="ECO:0007669"/>
    <property type="project" value="TreeGrafter"/>
</dbReference>
<dbReference type="EC" id="2.7.7.7" evidence="16"/>
<organism evidence="18 19">
    <name type="scientific">Candidatus Fimiplasma intestinipullorum</name>
    <dbReference type="NCBI Taxonomy" id="2840825"/>
    <lineage>
        <taxon>Bacteria</taxon>
        <taxon>Bacillati</taxon>
        <taxon>Bacillota</taxon>
        <taxon>Clostridia</taxon>
        <taxon>Eubacteriales</taxon>
        <taxon>Candidatus Fimiplasma</taxon>
    </lineage>
</organism>
<feature type="active site" evidence="16">
    <location>
        <position position="103"/>
    </location>
</feature>
<evidence type="ECO:0000256" key="11">
    <source>
        <dbReference type="ARBA" id="ARBA00022842"/>
    </source>
</evidence>
<dbReference type="InterPro" id="IPR022880">
    <property type="entry name" value="DNApol_IV"/>
</dbReference>
<dbReference type="Pfam" id="PF11798">
    <property type="entry name" value="IMS_HHH"/>
    <property type="match status" value="1"/>
</dbReference>
<dbReference type="GO" id="GO:0042276">
    <property type="term" value="P:error-prone translesion synthesis"/>
    <property type="evidence" value="ECO:0007669"/>
    <property type="project" value="TreeGrafter"/>
</dbReference>
<dbReference type="InterPro" id="IPR001126">
    <property type="entry name" value="UmuC"/>
</dbReference>
<evidence type="ECO:0000256" key="2">
    <source>
        <dbReference type="ARBA" id="ARBA00010945"/>
    </source>
</evidence>
<dbReference type="InterPro" id="IPR050116">
    <property type="entry name" value="DNA_polymerase-Y"/>
</dbReference>
<dbReference type="PANTHER" id="PTHR11076">
    <property type="entry name" value="DNA REPAIR POLYMERASE UMUC / TRANSFERASE FAMILY MEMBER"/>
    <property type="match status" value="1"/>
</dbReference>
<gene>
    <name evidence="16" type="primary">dinB</name>
    <name evidence="18" type="ORF">IAD15_09520</name>
</gene>
<dbReference type="FunFam" id="3.40.1170.60:FF:000001">
    <property type="entry name" value="DNA polymerase IV"/>
    <property type="match status" value="1"/>
</dbReference>
<dbReference type="Proteomes" id="UP000824175">
    <property type="component" value="Unassembled WGS sequence"/>
</dbReference>
<dbReference type="PROSITE" id="PS50173">
    <property type="entry name" value="UMUC"/>
    <property type="match status" value="1"/>
</dbReference>
<dbReference type="GO" id="GO:0009432">
    <property type="term" value="P:SOS response"/>
    <property type="evidence" value="ECO:0007669"/>
    <property type="project" value="TreeGrafter"/>
</dbReference>
<evidence type="ECO:0000256" key="5">
    <source>
        <dbReference type="ARBA" id="ARBA00022490"/>
    </source>
</evidence>
<dbReference type="GO" id="GO:0003887">
    <property type="term" value="F:DNA-directed DNA polymerase activity"/>
    <property type="evidence" value="ECO:0007669"/>
    <property type="project" value="UniProtKB-UniRule"/>
</dbReference>
<dbReference type="Gene3D" id="1.10.150.20">
    <property type="entry name" value="5' to 3' exonuclease, C-terminal subdomain"/>
    <property type="match status" value="1"/>
</dbReference>
<evidence type="ECO:0000256" key="15">
    <source>
        <dbReference type="ARBA" id="ARBA00049244"/>
    </source>
</evidence>
<feature type="site" description="Substrate discrimination" evidence="16">
    <location>
        <position position="13"/>
    </location>
</feature>
<feature type="binding site" evidence="16">
    <location>
        <position position="102"/>
    </location>
    <ligand>
        <name>Mg(2+)</name>
        <dbReference type="ChEBI" id="CHEBI:18420"/>
    </ligand>
</feature>
<accession>A0A9D1L058</accession>